<comment type="caution">
    <text evidence="2">The sequence shown here is derived from an EMBL/GenBank/DDBJ whole genome shotgun (WGS) entry which is preliminary data.</text>
</comment>
<sequence length="446" mass="47958">MYKAKQAYIKKAQHQKMGKGNIIPVKIEEKRGRGPAYKGEIESDWEVQEVESEDASQTLGEQDSDCTSGVRQYVSEEESEGNESEDESISASQSVGGANSVGDEVSMGTHAVCPNANNNTQVVGPNANNNGGTAPSETGRRSEKVTGKEKKDSLNLVEIDMAKDLPQAVMLKLTSGEIIEQPIHYENLTRFCKLCREAEATTGALNTDLDQVAAAAETTTTQAAHKGKRGQTEGVQNANQLAQAGAGATATGQAAQLMKRGKAEWVQVHARSSKIQPDSRNIIPNAGPVLGNKFSALAEALETEVERLQIQETEPAQSQVNHYGKRNQGQNQHKANQTRGQIRGAVQQANKPAGDVLKITTQQNPKFQSGISMAAQTRITSQIVRNAAPASTVHRRQEITQASSSSIPPPSPLAKKEDARKKNEKMQAGWAGNNDQMAVLSGKNED</sequence>
<feature type="compositionally biased region" description="Basic and acidic residues" evidence="1">
    <location>
        <begin position="414"/>
        <end position="425"/>
    </location>
</feature>
<feature type="region of interest" description="Disordered" evidence="1">
    <location>
        <begin position="28"/>
        <end position="150"/>
    </location>
</feature>
<dbReference type="AlphaFoldDB" id="A0A7J0G446"/>
<feature type="compositionally biased region" description="Polar residues" evidence="1">
    <location>
        <begin position="55"/>
        <end position="70"/>
    </location>
</feature>
<evidence type="ECO:0000313" key="2">
    <source>
        <dbReference type="EMBL" id="GFZ05565.1"/>
    </source>
</evidence>
<evidence type="ECO:0000256" key="1">
    <source>
        <dbReference type="SAM" id="MobiDB-lite"/>
    </source>
</evidence>
<reference evidence="2 3" key="1">
    <citation type="submission" date="2019-07" db="EMBL/GenBank/DDBJ databases">
        <title>De Novo Assembly of kiwifruit Actinidia rufa.</title>
        <authorList>
            <person name="Sugita-Konishi S."/>
            <person name="Sato K."/>
            <person name="Mori E."/>
            <person name="Abe Y."/>
            <person name="Kisaki G."/>
            <person name="Hamano K."/>
            <person name="Suezawa K."/>
            <person name="Otani M."/>
            <person name="Fukuda T."/>
            <person name="Manabe T."/>
            <person name="Gomi K."/>
            <person name="Tabuchi M."/>
            <person name="Akimitsu K."/>
            <person name="Kataoka I."/>
        </authorList>
    </citation>
    <scope>NUCLEOTIDE SEQUENCE [LARGE SCALE GENOMIC DNA]</scope>
    <source>
        <strain evidence="3">cv. Fuchu</strain>
    </source>
</reference>
<feature type="region of interest" description="Disordered" evidence="1">
    <location>
        <begin position="386"/>
        <end position="446"/>
    </location>
</feature>
<dbReference type="EMBL" id="BJWL01000017">
    <property type="protein sequence ID" value="GFZ05565.1"/>
    <property type="molecule type" value="Genomic_DNA"/>
</dbReference>
<name>A0A7J0G446_9ERIC</name>
<evidence type="ECO:0000313" key="3">
    <source>
        <dbReference type="Proteomes" id="UP000585474"/>
    </source>
</evidence>
<dbReference type="Proteomes" id="UP000585474">
    <property type="component" value="Unassembled WGS sequence"/>
</dbReference>
<gene>
    <name evidence="2" type="ORF">Acr_17g0011370</name>
</gene>
<keyword evidence="3" id="KW-1185">Reference proteome</keyword>
<feature type="compositionally biased region" description="Basic and acidic residues" evidence="1">
    <location>
        <begin position="138"/>
        <end position="150"/>
    </location>
</feature>
<feature type="compositionally biased region" description="Acidic residues" evidence="1">
    <location>
        <begin position="42"/>
        <end position="54"/>
    </location>
</feature>
<accession>A0A7J0G446</accession>
<organism evidence="2 3">
    <name type="scientific">Actinidia rufa</name>
    <dbReference type="NCBI Taxonomy" id="165716"/>
    <lineage>
        <taxon>Eukaryota</taxon>
        <taxon>Viridiplantae</taxon>
        <taxon>Streptophyta</taxon>
        <taxon>Embryophyta</taxon>
        <taxon>Tracheophyta</taxon>
        <taxon>Spermatophyta</taxon>
        <taxon>Magnoliopsida</taxon>
        <taxon>eudicotyledons</taxon>
        <taxon>Gunneridae</taxon>
        <taxon>Pentapetalae</taxon>
        <taxon>asterids</taxon>
        <taxon>Ericales</taxon>
        <taxon>Actinidiaceae</taxon>
        <taxon>Actinidia</taxon>
    </lineage>
</organism>
<protein>
    <submittedName>
        <fullName evidence="2">Uncharacterized protein</fullName>
    </submittedName>
</protein>
<dbReference type="OrthoDB" id="1112773at2759"/>
<feature type="region of interest" description="Disordered" evidence="1">
    <location>
        <begin position="312"/>
        <end position="351"/>
    </location>
</feature>
<feature type="compositionally biased region" description="Acidic residues" evidence="1">
    <location>
        <begin position="75"/>
        <end position="88"/>
    </location>
</feature>
<feature type="compositionally biased region" description="Low complexity" evidence="1">
    <location>
        <begin position="124"/>
        <end position="135"/>
    </location>
</feature>
<proteinExistence type="predicted"/>
<feature type="compositionally biased region" description="Polar residues" evidence="1">
    <location>
        <begin position="312"/>
        <end position="340"/>
    </location>
</feature>